<dbReference type="Proteomes" id="UP000001304">
    <property type="component" value="Chromosome"/>
</dbReference>
<sequence length="269" mass="30766">MYRASDPVDEGLRGWHWYEKPLRPRAFLELSMADAVYRFCPSRRDLWLRRRIGVEGEASDGMRKGFAIHSIFHISSGVVAKAIFSGYSPWDAYEYGYRQCIKSAKVYNNIINVEKLCKEFSFIWSSMAMELGSPIAITEFTVDGSLIGLSRNLRVDALFEGSVIIELKYGSFRRDYIDVLAGYAIAMESFIEMPIDFGILMLVNSDGTAIKIEPVYIGNDVRKEFIELRDEAIDILLSDVLSIPFIGFMTVYLFTLGFHPDHITFQFHL</sequence>
<dbReference type="NCBIfam" id="TIGR01896">
    <property type="entry name" value="cas_AF1879"/>
    <property type="match status" value="1"/>
</dbReference>
<proteinExistence type="predicted"/>
<dbReference type="InterPro" id="IPR009260">
    <property type="entry name" value="CRISPR-ass_Csa1"/>
</dbReference>
<dbReference type="Pfam" id="PF06023">
    <property type="entry name" value="Csa1"/>
    <property type="match status" value="1"/>
</dbReference>
<organism evidence="2 3">
    <name type="scientific">Ignisphaera aggregans (strain DSM 17230 / JCM 13409 / AQ1.S1)</name>
    <dbReference type="NCBI Taxonomy" id="583356"/>
    <lineage>
        <taxon>Archaea</taxon>
        <taxon>Thermoproteota</taxon>
        <taxon>Thermoprotei</taxon>
        <taxon>Desulfurococcales</taxon>
        <taxon>Desulfurococcaceae</taxon>
        <taxon>Ignisphaera</taxon>
    </lineage>
</organism>
<keyword evidence="1" id="KW-0472">Membrane</keyword>
<dbReference type="STRING" id="583356.Igag_0623"/>
<accession>E0SSI5</accession>
<dbReference type="EMBL" id="CP002098">
    <property type="protein sequence ID" value="ADM27457.1"/>
    <property type="molecule type" value="Genomic_DNA"/>
</dbReference>
<dbReference type="HOGENOM" id="CLU_905009_0_0_2"/>
<dbReference type="BioCyc" id="IAGG583356:GHAH-623-MONOMER"/>
<reference evidence="2 3" key="1">
    <citation type="journal article" date="2010" name="Stand. Genomic Sci.">
        <title>Complete genome sequence of Ignisphaera aggregans type strain (AQ1.S1).</title>
        <authorList>
            <person name="Goker M."/>
            <person name="Held B."/>
            <person name="Lapidus A."/>
            <person name="Nolan M."/>
            <person name="Spring S."/>
            <person name="Yasawong M."/>
            <person name="Lucas S."/>
            <person name="Glavina Del Rio T."/>
            <person name="Tice H."/>
            <person name="Cheng J.F."/>
            <person name="Goodwin L."/>
            <person name="Tapia R."/>
            <person name="Pitluck S."/>
            <person name="Liolios K."/>
            <person name="Ivanova N."/>
            <person name="Mavromatis K."/>
            <person name="Mikhailova N."/>
            <person name="Pati A."/>
            <person name="Chen A."/>
            <person name="Palaniappan K."/>
            <person name="Brambilla E."/>
            <person name="Land M."/>
            <person name="Hauser L."/>
            <person name="Chang Y.J."/>
            <person name="Jeffries C.D."/>
            <person name="Brettin T."/>
            <person name="Detter J.C."/>
            <person name="Han C."/>
            <person name="Rohde M."/>
            <person name="Sikorski J."/>
            <person name="Woyke T."/>
            <person name="Bristow J."/>
            <person name="Eisen J.A."/>
            <person name="Markowitz V."/>
            <person name="Hugenholtz P."/>
            <person name="Kyrpides N.C."/>
            <person name="Klenk H.P."/>
        </authorList>
    </citation>
    <scope>NUCLEOTIDE SEQUENCE [LARGE SCALE GENOMIC DNA]</scope>
    <source>
        <strain evidence="3">DSM 17230 / JCM 13409 / AQ1.S1</strain>
    </source>
</reference>
<dbReference type="AlphaFoldDB" id="E0SSI5"/>
<evidence type="ECO:0000313" key="2">
    <source>
        <dbReference type="EMBL" id="ADM27457.1"/>
    </source>
</evidence>
<evidence type="ECO:0000313" key="3">
    <source>
        <dbReference type="Proteomes" id="UP000001304"/>
    </source>
</evidence>
<evidence type="ECO:0000256" key="1">
    <source>
        <dbReference type="SAM" id="Phobius"/>
    </source>
</evidence>
<gene>
    <name evidence="2" type="ordered locus">Igag_0623</name>
</gene>
<keyword evidence="1" id="KW-0812">Transmembrane</keyword>
<feature type="transmembrane region" description="Helical" evidence="1">
    <location>
        <begin position="232"/>
        <end position="254"/>
    </location>
</feature>
<keyword evidence="3" id="KW-1185">Reference proteome</keyword>
<protein>
    <submittedName>
        <fullName evidence="2">CRISPR-associated protein, Csa1 family</fullName>
    </submittedName>
</protein>
<name>E0SSI5_IGNAA</name>
<keyword evidence="1" id="KW-1133">Transmembrane helix</keyword>
<dbReference type="KEGG" id="iag:Igag_0623"/>